<organism evidence="1 2">
    <name type="scientific">Hymenobacter frigidus</name>
    <dbReference type="NCBI Taxonomy" id="1524095"/>
    <lineage>
        <taxon>Bacteria</taxon>
        <taxon>Pseudomonadati</taxon>
        <taxon>Bacteroidota</taxon>
        <taxon>Cytophagia</taxon>
        <taxon>Cytophagales</taxon>
        <taxon>Hymenobacteraceae</taxon>
        <taxon>Hymenobacter</taxon>
    </lineage>
</organism>
<evidence type="ECO:0000313" key="1">
    <source>
        <dbReference type="EMBL" id="GGH84446.1"/>
    </source>
</evidence>
<gene>
    <name evidence="1" type="ORF">GCM10011495_16380</name>
</gene>
<name>A0ABQ2A4N8_9BACT</name>
<dbReference type="EMBL" id="BMGY01000012">
    <property type="protein sequence ID" value="GGH84446.1"/>
    <property type="molecule type" value="Genomic_DNA"/>
</dbReference>
<proteinExistence type="predicted"/>
<evidence type="ECO:0000313" key="2">
    <source>
        <dbReference type="Proteomes" id="UP000637774"/>
    </source>
</evidence>
<comment type="caution">
    <text evidence="1">The sequence shown here is derived from an EMBL/GenBank/DDBJ whole genome shotgun (WGS) entry which is preliminary data.</text>
</comment>
<sequence length="74" mass="8419">MEEYHKSLKQNAFMAKSPTKTLATQATHFFAAVLAYTKREVLKLKCGIGHFRLKAQLYTVGLKAMYQQLGQLRA</sequence>
<evidence type="ECO:0008006" key="3">
    <source>
        <dbReference type="Google" id="ProtNLM"/>
    </source>
</evidence>
<dbReference type="Proteomes" id="UP000637774">
    <property type="component" value="Unassembled WGS sequence"/>
</dbReference>
<keyword evidence="2" id="KW-1185">Reference proteome</keyword>
<accession>A0ABQ2A4N8</accession>
<reference evidence="2" key="1">
    <citation type="journal article" date="2019" name="Int. J. Syst. Evol. Microbiol.">
        <title>The Global Catalogue of Microorganisms (GCM) 10K type strain sequencing project: providing services to taxonomists for standard genome sequencing and annotation.</title>
        <authorList>
            <consortium name="The Broad Institute Genomics Platform"/>
            <consortium name="The Broad Institute Genome Sequencing Center for Infectious Disease"/>
            <person name="Wu L."/>
            <person name="Ma J."/>
        </authorList>
    </citation>
    <scope>NUCLEOTIDE SEQUENCE [LARGE SCALE GENOMIC DNA]</scope>
    <source>
        <strain evidence="2">CGMCC 1.14966</strain>
    </source>
</reference>
<protein>
    <recommendedName>
        <fullName evidence="3">Transposase</fullName>
    </recommendedName>
</protein>